<organism evidence="2 3">
    <name type="scientific">Polarella glacialis</name>
    <name type="common">Dinoflagellate</name>
    <dbReference type="NCBI Taxonomy" id="89957"/>
    <lineage>
        <taxon>Eukaryota</taxon>
        <taxon>Sar</taxon>
        <taxon>Alveolata</taxon>
        <taxon>Dinophyceae</taxon>
        <taxon>Suessiales</taxon>
        <taxon>Suessiaceae</taxon>
        <taxon>Polarella</taxon>
    </lineage>
</organism>
<sequence length="292" mass="30889">LFWLKLLKLDQLEQLDLVVMLLLLSLLLVGHLESHSAMASSSNDGRALNVTLVDIGGTEITRGTWQGDCKALELFQAAYKSKPGFLCKLLHGGKELSPQTDLASLRQDLIHLTVVWMRGNVQNNLLWNHDAFAAVKSDGSVITWGSAESGGDSSLVEHQLQEDVVQVVGNCYAFAAVKSDGSVITWGAADKGGNSSCVKHTLQEGAVQVVGIRDAFAAVKSDGSVITWGDADSGGNSSGIEHQLQEGVVQVVGSESAFAAVKSDGSVITWGDADSGGNISHVEHQLQEGVVQ</sequence>
<name>A0A813IKM9_POLGL</name>
<dbReference type="SUPFAM" id="SSF50985">
    <property type="entry name" value="RCC1/BLIP-II"/>
    <property type="match status" value="1"/>
</dbReference>
<evidence type="ECO:0000313" key="2">
    <source>
        <dbReference type="EMBL" id="CAE8651509.1"/>
    </source>
</evidence>
<reference evidence="2" key="1">
    <citation type="submission" date="2021-02" db="EMBL/GenBank/DDBJ databases">
        <authorList>
            <person name="Dougan E. K."/>
            <person name="Rhodes N."/>
            <person name="Thang M."/>
            <person name="Chan C."/>
        </authorList>
    </citation>
    <scope>NUCLEOTIDE SEQUENCE</scope>
</reference>
<evidence type="ECO:0000256" key="1">
    <source>
        <dbReference type="ARBA" id="ARBA00022737"/>
    </source>
</evidence>
<accession>A0A813IKM9</accession>
<dbReference type="InterPro" id="IPR009091">
    <property type="entry name" value="RCC1/BLIP-II"/>
</dbReference>
<dbReference type="Proteomes" id="UP000626109">
    <property type="component" value="Unassembled WGS sequence"/>
</dbReference>
<dbReference type="Gene3D" id="2.130.10.30">
    <property type="entry name" value="Regulator of chromosome condensation 1/beta-lactamase-inhibitor protein II"/>
    <property type="match status" value="1"/>
</dbReference>
<evidence type="ECO:0000313" key="3">
    <source>
        <dbReference type="Proteomes" id="UP000626109"/>
    </source>
</evidence>
<dbReference type="EMBL" id="CAJNNW010009938">
    <property type="protein sequence ID" value="CAE8651509.1"/>
    <property type="molecule type" value="Genomic_DNA"/>
</dbReference>
<protein>
    <submittedName>
        <fullName evidence="2">Uncharacterized protein</fullName>
    </submittedName>
</protein>
<dbReference type="AlphaFoldDB" id="A0A813IKM9"/>
<feature type="non-terminal residue" evidence="2">
    <location>
        <position position="292"/>
    </location>
</feature>
<proteinExistence type="predicted"/>
<feature type="non-terminal residue" evidence="2">
    <location>
        <position position="1"/>
    </location>
</feature>
<comment type="caution">
    <text evidence="2">The sequence shown here is derived from an EMBL/GenBank/DDBJ whole genome shotgun (WGS) entry which is preliminary data.</text>
</comment>
<dbReference type="InterPro" id="IPR051210">
    <property type="entry name" value="Ub_ligase/GEF_domain"/>
</dbReference>
<gene>
    <name evidence="2" type="ORF">PGLA2088_LOCUS9087</name>
</gene>
<dbReference type="PANTHER" id="PTHR22870">
    <property type="entry name" value="REGULATOR OF CHROMOSOME CONDENSATION"/>
    <property type="match status" value="1"/>
</dbReference>
<keyword evidence="1" id="KW-0677">Repeat</keyword>
<dbReference type="PANTHER" id="PTHR22870:SF408">
    <property type="entry name" value="OS09G0560450 PROTEIN"/>
    <property type="match status" value="1"/>
</dbReference>